<feature type="compositionally biased region" description="Basic and acidic residues" evidence="9">
    <location>
        <begin position="677"/>
        <end position="696"/>
    </location>
</feature>
<comment type="subcellular location">
    <subcellularLocation>
        <location evidence="1">Membrane</location>
        <topology evidence="1">Multi-pass membrane protein</topology>
    </subcellularLocation>
</comment>
<keyword evidence="2 8" id="KW-0813">Transport</keyword>
<dbReference type="PRINTS" id="PR01333">
    <property type="entry name" value="2POREKCHANEL"/>
</dbReference>
<dbReference type="Proteomes" id="UP000828390">
    <property type="component" value="Unassembled WGS sequence"/>
</dbReference>
<evidence type="ECO:0000256" key="2">
    <source>
        <dbReference type="ARBA" id="ARBA00022448"/>
    </source>
</evidence>
<feature type="region of interest" description="Disordered" evidence="9">
    <location>
        <begin position="299"/>
        <end position="338"/>
    </location>
</feature>
<sequence>MKKRVKKAKEKVEPVFAQRIGHDNPTDCKDEFKRNKSRSPSRDKRSLSSLFRHAIAGPNDRDVQPLITGAEDIDTSLSDINPRTNPRDHLKRMTVREALLYNRKRGRSPNRRTLKLEKIIFNDEPDFNSSRFTSEPDLRDQTENNNDANDKAEVYAGTGASLPRRKRVRGRSDDAEKRDVRDTTMENNETKVNFSKSLPLDKRKYMISQISGKQLVDKLESKNESKTHLHLHQLETILNMPETVIERRQRESFSQFLQLHERPPMRSRSGTPPIVRQNIQLSRFEPQHVESLLSKQIDKHSNEKDCTPFSLKNSGPTLRDTPKDNNVKSNASGEVRPQRSLYVSPRRFSRRSGPSVSLNESENTICFDNPDQYNSVPNRKSINMPINTKYTRQFSKERNTKDVIKDKKDESTNTDRFFENIMLVNSCTQTYTIEDKKYERVKTCSQCVQTDFAGETNVNSLLFEKNECSEGDLTRLRRDIIIIDQESDVSSIHQTSVESAFKPVKPDKQLKLITFGPTTNNVYIESNEYVPEDAYLCTLTEECNDTKVCVEIDRMVSDKLVGNVKSDKKIKGKSYESGKNKQLHLENNQLVNEEDDGQSFIQQQKNEKIKSKRNHKSKLTIRKTKEKQHKSISAALIKAGRTASLTDILDSHENVKVRKIAGTVSRSLENLEKIPDESLKESLKNQNKHSEASEKHSSKRPPRLSLAAIVTLKSRLSRLRKAKEAKHITKSIDTSERNHQVLRVDNCHKANDDLDFNVAKVYFQNEINSSIGKMSPSNEKIIDVHSDITGIVYESKISFAPFPDDNITEEELIKQRQRNTRLTSRRESKVRQRQKKVINCCKKFVAFLFSHIGLCSLVVAYCILGGIIFQKLEGSSELTKKREMAQMRLNFTERIHRLAFETTVTKGSREQFKSDVNLILKEFSVSVYKQTKEAGWDGKEIVYTENGDNTTEEQPEQWSYPSSMLYAITVMTTIGYGHVAPKTDEGRIMTIAYALLGIPLTLLCLTNIGDLMAHGFRNLYGKVCCGLCCILFKPRRRRRHDPERGMTTQSDRIILQKEGSHTGPIQVPTSVCLLLMTSYIMLGTFLFAYWENWDIVTGTYFCFITLSTIGFGDVVPGVSSSDWDKSEKLVLCALYLILGLSLIAMCFNLVQEDVKAKCKWLGTKLGIIDAPVSSV</sequence>
<feature type="transmembrane region" description="Helical" evidence="10">
    <location>
        <begin position="1096"/>
        <end position="1117"/>
    </location>
</feature>
<keyword evidence="4 10" id="KW-1133">Transmembrane helix</keyword>
<feature type="transmembrane region" description="Helical" evidence="10">
    <location>
        <begin position="1071"/>
        <end position="1090"/>
    </location>
</feature>
<accession>A0A9D4N1S0</accession>
<evidence type="ECO:0000256" key="9">
    <source>
        <dbReference type="SAM" id="MobiDB-lite"/>
    </source>
</evidence>
<evidence type="ECO:0000259" key="11">
    <source>
        <dbReference type="Pfam" id="PF07885"/>
    </source>
</evidence>
<feature type="transmembrane region" description="Helical" evidence="10">
    <location>
        <begin position="844"/>
        <end position="869"/>
    </location>
</feature>
<dbReference type="Pfam" id="PF07885">
    <property type="entry name" value="Ion_trans_2"/>
    <property type="match status" value="2"/>
</dbReference>
<proteinExistence type="inferred from homology"/>
<feature type="region of interest" description="Disordered" evidence="9">
    <location>
        <begin position="677"/>
        <end position="704"/>
    </location>
</feature>
<feature type="transmembrane region" description="Helical" evidence="10">
    <location>
        <begin position="991"/>
        <end position="1009"/>
    </location>
</feature>
<keyword evidence="13" id="KW-1185">Reference proteome</keyword>
<evidence type="ECO:0000256" key="4">
    <source>
        <dbReference type="ARBA" id="ARBA00022989"/>
    </source>
</evidence>
<dbReference type="AlphaFoldDB" id="A0A9D4N1S0"/>
<dbReference type="PANTHER" id="PTHR11003">
    <property type="entry name" value="POTASSIUM CHANNEL, SUBFAMILY K"/>
    <property type="match status" value="1"/>
</dbReference>
<dbReference type="GO" id="GO:0022841">
    <property type="term" value="F:potassium ion leak channel activity"/>
    <property type="evidence" value="ECO:0007669"/>
    <property type="project" value="TreeGrafter"/>
</dbReference>
<dbReference type="SUPFAM" id="SSF81324">
    <property type="entry name" value="Voltage-gated potassium channels"/>
    <property type="match status" value="2"/>
</dbReference>
<feature type="region of interest" description="Disordered" evidence="9">
    <location>
        <begin position="1"/>
        <end position="47"/>
    </location>
</feature>
<feature type="region of interest" description="Disordered" evidence="9">
    <location>
        <begin position="125"/>
        <end position="181"/>
    </location>
</feature>
<dbReference type="InterPro" id="IPR013099">
    <property type="entry name" value="K_chnl_dom"/>
</dbReference>
<protein>
    <recommendedName>
        <fullName evidence="11">Potassium channel domain-containing protein</fullName>
    </recommendedName>
</protein>
<feature type="domain" description="Potassium channel" evidence="11">
    <location>
        <begin position="943"/>
        <end position="1012"/>
    </location>
</feature>
<reference evidence="12" key="1">
    <citation type="journal article" date="2019" name="bioRxiv">
        <title>The Genome of the Zebra Mussel, Dreissena polymorpha: A Resource for Invasive Species Research.</title>
        <authorList>
            <person name="McCartney M.A."/>
            <person name="Auch B."/>
            <person name="Kono T."/>
            <person name="Mallez S."/>
            <person name="Zhang Y."/>
            <person name="Obille A."/>
            <person name="Becker A."/>
            <person name="Abrahante J.E."/>
            <person name="Garbe J."/>
            <person name="Badalamenti J.P."/>
            <person name="Herman A."/>
            <person name="Mangelson H."/>
            <person name="Liachko I."/>
            <person name="Sullivan S."/>
            <person name="Sone E.D."/>
            <person name="Koren S."/>
            <person name="Silverstein K.A.T."/>
            <person name="Beckman K.B."/>
            <person name="Gohl D.M."/>
        </authorList>
    </citation>
    <scope>NUCLEOTIDE SEQUENCE</scope>
    <source>
        <strain evidence="12">Duluth1</strain>
        <tissue evidence="12">Whole animal</tissue>
    </source>
</reference>
<comment type="similarity">
    <text evidence="8">Belongs to the two pore domain potassium channel (TC 1.A.1.8) family.</text>
</comment>
<evidence type="ECO:0000256" key="1">
    <source>
        <dbReference type="ARBA" id="ARBA00004141"/>
    </source>
</evidence>
<feature type="compositionally biased region" description="Basic and acidic residues" evidence="9">
    <location>
        <begin position="134"/>
        <end position="153"/>
    </location>
</feature>
<feature type="compositionally biased region" description="Basic and acidic residues" evidence="9">
    <location>
        <begin position="170"/>
        <end position="181"/>
    </location>
</feature>
<comment type="caution">
    <text evidence="12">The sequence shown here is derived from an EMBL/GenBank/DDBJ whole genome shotgun (WGS) entry which is preliminary data.</text>
</comment>
<dbReference type="PANTHER" id="PTHR11003:SF334">
    <property type="entry name" value="FI03418P"/>
    <property type="match status" value="1"/>
</dbReference>
<evidence type="ECO:0000256" key="3">
    <source>
        <dbReference type="ARBA" id="ARBA00022692"/>
    </source>
</evidence>
<evidence type="ECO:0000313" key="12">
    <source>
        <dbReference type="EMBL" id="KAH3886238.1"/>
    </source>
</evidence>
<evidence type="ECO:0000256" key="8">
    <source>
        <dbReference type="RuleBase" id="RU003857"/>
    </source>
</evidence>
<dbReference type="Gene3D" id="1.10.287.70">
    <property type="match status" value="1"/>
</dbReference>
<evidence type="ECO:0000256" key="6">
    <source>
        <dbReference type="ARBA" id="ARBA00023136"/>
    </source>
</evidence>
<feature type="domain" description="Potassium channel" evidence="11">
    <location>
        <begin position="1076"/>
        <end position="1152"/>
    </location>
</feature>
<reference evidence="12" key="2">
    <citation type="submission" date="2020-11" db="EMBL/GenBank/DDBJ databases">
        <authorList>
            <person name="McCartney M.A."/>
            <person name="Auch B."/>
            <person name="Kono T."/>
            <person name="Mallez S."/>
            <person name="Becker A."/>
            <person name="Gohl D.M."/>
            <person name="Silverstein K.A.T."/>
            <person name="Koren S."/>
            <person name="Bechman K.B."/>
            <person name="Herman A."/>
            <person name="Abrahante J.E."/>
            <person name="Garbe J."/>
        </authorList>
    </citation>
    <scope>NUCLEOTIDE SEQUENCE</scope>
    <source>
        <strain evidence="12">Duluth1</strain>
        <tissue evidence="12">Whole animal</tissue>
    </source>
</reference>
<evidence type="ECO:0000256" key="10">
    <source>
        <dbReference type="SAM" id="Phobius"/>
    </source>
</evidence>
<keyword evidence="6 10" id="KW-0472">Membrane</keyword>
<dbReference type="GO" id="GO:0015271">
    <property type="term" value="F:outward rectifier potassium channel activity"/>
    <property type="evidence" value="ECO:0007669"/>
    <property type="project" value="TreeGrafter"/>
</dbReference>
<evidence type="ECO:0000256" key="7">
    <source>
        <dbReference type="ARBA" id="ARBA00023303"/>
    </source>
</evidence>
<gene>
    <name evidence="12" type="ORF">DPMN_010240</name>
</gene>
<keyword evidence="7 8" id="KW-0407">Ion channel</keyword>
<name>A0A9D4N1S0_DREPO</name>
<dbReference type="EMBL" id="JAIWYP010000001">
    <property type="protein sequence ID" value="KAH3886238.1"/>
    <property type="molecule type" value="Genomic_DNA"/>
</dbReference>
<evidence type="ECO:0000313" key="13">
    <source>
        <dbReference type="Proteomes" id="UP000828390"/>
    </source>
</evidence>
<dbReference type="GO" id="GO:0030322">
    <property type="term" value="P:stabilization of membrane potential"/>
    <property type="evidence" value="ECO:0007669"/>
    <property type="project" value="TreeGrafter"/>
</dbReference>
<dbReference type="InterPro" id="IPR003280">
    <property type="entry name" value="2pore_dom_K_chnl"/>
</dbReference>
<feature type="compositionally biased region" description="Basic and acidic residues" evidence="9">
    <location>
        <begin position="20"/>
        <end position="46"/>
    </location>
</feature>
<dbReference type="OrthoDB" id="297496at2759"/>
<keyword evidence="3 8" id="KW-0812">Transmembrane</keyword>
<feature type="transmembrane region" description="Helical" evidence="10">
    <location>
        <begin position="1129"/>
        <end position="1150"/>
    </location>
</feature>
<keyword evidence="5 8" id="KW-0406">Ion transport</keyword>
<evidence type="ECO:0000256" key="5">
    <source>
        <dbReference type="ARBA" id="ARBA00023065"/>
    </source>
</evidence>
<organism evidence="12 13">
    <name type="scientific">Dreissena polymorpha</name>
    <name type="common">Zebra mussel</name>
    <name type="synonym">Mytilus polymorpha</name>
    <dbReference type="NCBI Taxonomy" id="45954"/>
    <lineage>
        <taxon>Eukaryota</taxon>
        <taxon>Metazoa</taxon>
        <taxon>Spiralia</taxon>
        <taxon>Lophotrochozoa</taxon>
        <taxon>Mollusca</taxon>
        <taxon>Bivalvia</taxon>
        <taxon>Autobranchia</taxon>
        <taxon>Heteroconchia</taxon>
        <taxon>Euheterodonta</taxon>
        <taxon>Imparidentia</taxon>
        <taxon>Neoheterodontei</taxon>
        <taxon>Myida</taxon>
        <taxon>Dreissenoidea</taxon>
        <taxon>Dreissenidae</taxon>
        <taxon>Dreissena</taxon>
    </lineage>
</organism>
<dbReference type="GO" id="GO:0005886">
    <property type="term" value="C:plasma membrane"/>
    <property type="evidence" value="ECO:0007669"/>
    <property type="project" value="TreeGrafter"/>
</dbReference>